<evidence type="ECO:0000313" key="5">
    <source>
        <dbReference type="EMBL" id="CAJ1392282.1"/>
    </source>
</evidence>
<keyword evidence="3" id="KW-0472">Membrane</keyword>
<evidence type="ECO:0000259" key="4">
    <source>
        <dbReference type="Pfam" id="PF13532"/>
    </source>
</evidence>
<protein>
    <recommendedName>
        <fullName evidence="4">Alpha-ketoglutarate-dependent dioxygenase AlkB-like domain-containing protein</fullName>
    </recommendedName>
</protein>
<name>A0AA36ISX9_9DINO</name>
<comment type="caution">
    <text evidence="5">The sequence shown here is derived from an EMBL/GenBank/DDBJ whole genome shotgun (WGS) entry which is preliminary data.</text>
</comment>
<feature type="domain" description="Alpha-ketoglutarate-dependent dioxygenase AlkB-like" evidence="4">
    <location>
        <begin position="380"/>
        <end position="510"/>
    </location>
</feature>
<sequence length="651" mass="70730">MGEAAGAGTQEVPGAAQAHVQKCKPSVLTKELQHLVRRKNPGEAALLLRRLRAALVEANIIHHNCIICAAERAGDWRLSTEALAETRCRAVPVDVISFNTVLSAAGLWTRAVETLQALAAFLSPDATSFNTLLSACNQCSAWAEGLDMLRSLPSRRVPPDAFAQSAAVSACSRVKLWETALRCSPEASDTVVTLGSAVKALEQGCQWQAALIHLDGSSCHCNVVVYSAVTSACETSSAWRVAMNLVEDVVAGRLESNIVMQGTAMKAAAHDWRHALDILARMMQDGLEINTIILGAGLSALLRASQRSAALTLSVEMLTARVSIDAETYGTMVAACAPLHQEKATELLHQAAQDGLAQMLLTKDWPRQSFALVLPRESGALPEARLAEWFHRLHPQQLGQGGWSSAHHQGQELLRKTAWLVWPPCECAYDYSDTRQEAASNPEMRAILEEITKYVAAACGVEDNPPNSVNLNFYPPGGGVGFHADDEDLFDGLRQATRIISLSLAESETLGKRFFEVTNLSLISWLLLLFCPGWRGLKTGVCLGPVINSLVYCVVIVYAFSKHDPKSLRNLEGISAFFSDSDAVLAGWLHYCVVDPLIGLGEVLDSRKQKVPHLLVVPCLLLTMLVGPAGFLLYLFVRWTVLFVRDDGYMS</sequence>
<gene>
    <name evidence="5" type="ORF">EVOR1521_LOCUS17421</name>
</gene>
<feature type="transmembrane region" description="Helical" evidence="3">
    <location>
        <begin position="614"/>
        <end position="637"/>
    </location>
</feature>
<dbReference type="InterPro" id="IPR027450">
    <property type="entry name" value="AlkB-like"/>
</dbReference>
<accession>A0AA36ISX9</accession>
<dbReference type="Gene3D" id="2.60.120.590">
    <property type="entry name" value="Alpha-ketoglutarate-dependent dioxygenase AlkB-like"/>
    <property type="match status" value="1"/>
</dbReference>
<keyword evidence="3" id="KW-1133">Transmembrane helix</keyword>
<proteinExistence type="predicted"/>
<keyword evidence="1" id="KW-0677">Repeat</keyword>
<dbReference type="PANTHER" id="PTHR47936:SF1">
    <property type="entry name" value="PENTATRICOPEPTIDE REPEAT-CONTAINING PROTEIN GUN1, CHLOROPLASTIC"/>
    <property type="match status" value="1"/>
</dbReference>
<keyword evidence="3" id="KW-0812">Transmembrane</keyword>
<evidence type="ECO:0000256" key="1">
    <source>
        <dbReference type="ARBA" id="ARBA00022737"/>
    </source>
</evidence>
<dbReference type="InterPro" id="IPR037151">
    <property type="entry name" value="AlkB-like_sf"/>
</dbReference>
<evidence type="ECO:0000256" key="2">
    <source>
        <dbReference type="PROSITE-ProRule" id="PRU00708"/>
    </source>
</evidence>
<dbReference type="InterPro" id="IPR002885">
    <property type="entry name" value="PPR_rpt"/>
</dbReference>
<dbReference type="SUPFAM" id="SSF51197">
    <property type="entry name" value="Clavaminate synthase-like"/>
    <property type="match status" value="1"/>
</dbReference>
<evidence type="ECO:0000313" key="6">
    <source>
        <dbReference type="Proteomes" id="UP001178507"/>
    </source>
</evidence>
<feature type="repeat" description="PPR" evidence="2">
    <location>
        <begin position="125"/>
        <end position="159"/>
    </location>
</feature>
<dbReference type="PROSITE" id="PS51375">
    <property type="entry name" value="PPR"/>
    <property type="match status" value="1"/>
</dbReference>
<keyword evidence="6" id="KW-1185">Reference proteome</keyword>
<dbReference type="PANTHER" id="PTHR47936">
    <property type="entry name" value="PPR_LONG DOMAIN-CONTAINING PROTEIN"/>
    <property type="match status" value="1"/>
</dbReference>
<feature type="transmembrane region" description="Helical" evidence="3">
    <location>
        <begin position="543"/>
        <end position="561"/>
    </location>
</feature>
<dbReference type="EMBL" id="CAUJNA010002313">
    <property type="protein sequence ID" value="CAJ1392282.1"/>
    <property type="molecule type" value="Genomic_DNA"/>
</dbReference>
<reference evidence="5" key="1">
    <citation type="submission" date="2023-08" db="EMBL/GenBank/DDBJ databases">
        <authorList>
            <person name="Chen Y."/>
            <person name="Shah S."/>
            <person name="Dougan E. K."/>
            <person name="Thang M."/>
            <person name="Chan C."/>
        </authorList>
    </citation>
    <scope>NUCLEOTIDE SEQUENCE</scope>
</reference>
<dbReference type="AlphaFoldDB" id="A0AA36ISX9"/>
<dbReference type="Pfam" id="PF13532">
    <property type="entry name" value="2OG-FeII_Oxy_2"/>
    <property type="match status" value="1"/>
</dbReference>
<dbReference type="InterPro" id="IPR011990">
    <property type="entry name" value="TPR-like_helical_dom_sf"/>
</dbReference>
<evidence type="ECO:0000256" key="3">
    <source>
        <dbReference type="SAM" id="Phobius"/>
    </source>
</evidence>
<organism evidence="5 6">
    <name type="scientific">Effrenium voratum</name>
    <dbReference type="NCBI Taxonomy" id="2562239"/>
    <lineage>
        <taxon>Eukaryota</taxon>
        <taxon>Sar</taxon>
        <taxon>Alveolata</taxon>
        <taxon>Dinophyceae</taxon>
        <taxon>Suessiales</taxon>
        <taxon>Symbiodiniaceae</taxon>
        <taxon>Effrenium</taxon>
    </lineage>
</organism>
<dbReference type="Gene3D" id="1.25.40.10">
    <property type="entry name" value="Tetratricopeptide repeat domain"/>
    <property type="match status" value="2"/>
</dbReference>
<dbReference type="Proteomes" id="UP001178507">
    <property type="component" value="Unassembled WGS sequence"/>
</dbReference>
<dbReference type="InterPro" id="IPR025461">
    <property type="entry name" value="ABA4-like"/>
</dbReference>
<dbReference type="Pfam" id="PF14108">
    <property type="entry name" value="ABA4-like"/>
    <property type="match status" value="1"/>
</dbReference>